<accession>A0A916V195</accession>
<reference evidence="1" key="2">
    <citation type="submission" date="2020-09" db="EMBL/GenBank/DDBJ databases">
        <authorList>
            <person name="Sun Q."/>
            <person name="Zhou Y."/>
        </authorList>
    </citation>
    <scope>NUCLEOTIDE SEQUENCE</scope>
    <source>
        <strain evidence="1">CGMCC 1.10998</strain>
    </source>
</reference>
<name>A0A916V195_9BURK</name>
<dbReference type="Proteomes" id="UP000637423">
    <property type="component" value="Unassembled WGS sequence"/>
</dbReference>
<gene>
    <name evidence="1" type="ORF">GCM10011396_55620</name>
</gene>
<evidence type="ECO:0000313" key="1">
    <source>
        <dbReference type="EMBL" id="GGD00906.1"/>
    </source>
</evidence>
<proteinExistence type="predicted"/>
<sequence>MSALHNIPKHHELHGHIRQIYYDFKHLGYFDQYGSSCFAMAALTARILRAKGYDTEVRGCHAIFRNDNKEFYLGYQGYTQPGQVEGHVVCVVNGINGNIVLDFGLGNVRKHYKGYFYRAVACIASNSGPVLASVDFGNGINVQWRTDWVGPEVEGELVKQEPYLLPILAKYESYRQNRLGYLVRNIFSGPNSRATLI</sequence>
<comment type="caution">
    <text evidence="1">The sequence shown here is derived from an EMBL/GenBank/DDBJ whole genome shotgun (WGS) entry which is preliminary data.</text>
</comment>
<keyword evidence="2" id="KW-1185">Reference proteome</keyword>
<protein>
    <submittedName>
        <fullName evidence="1">Uncharacterized protein</fullName>
    </submittedName>
</protein>
<dbReference type="AlphaFoldDB" id="A0A916V195"/>
<evidence type="ECO:0000313" key="2">
    <source>
        <dbReference type="Proteomes" id="UP000637423"/>
    </source>
</evidence>
<organism evidence="1 2">
    <name type="scientific">Undibacterium terreum</name>
    <dbReference type="NCBI Taxonomy" id="1224302"/>
    <lineage>
        <taxon>Bacteria</taxon>
        <taxon>Pseudomonadati</taxon>
        <taxon>Pseudomonadota</taxon>
        <taxon>Betaproteobacteria</taxon>
        <taxon>Burkholderiales</taxon>
        <taxon>Oxalobacteraceae</taxon>
        <taxon>Undibacterium</taxon>
    </lineage>
</organism>
<dbReference type="EMBL" id="BMED01000009">
    <property type="protein sequence ID" value="GGD00906.1"/>
    <property type="molecule type" value="Genomic_DNA"/>
</dbReference>
<reference evidence="1" key="1">
    <citation type="journal article" date="2014" name="Int. J. Syst. Evol. Microbiol.">
        <title>Complete genome sequence of Corynebacterium casei LMG S-19264T (=DSM 44701T), isolated from a smear-ripened cheese.</title>
        <authorList>
            <consortium name="US DOE Joint Genome Institute (JGI-PGF)"/>
            <person name="Walter F."/>
            <person name="Albersmeier A."/>
            <person name="Kalinowski J."/>
            <person name="Ruckert C."/>
        </authorList>
    </citation>
    <scope>NUCLEOTIDE SEQUENCE</scope>
    <source>
        <strain evidence="1">CGMCC 1.10998</strain>
    </source>
</reference>